<dbReference type="InterPro" id="IPR000845">
    <property type="entry name" value="Nucleoside_phosphorylase_d"/>
</dbReference>
<evidence type="ECO:0000256" key="5">
    <source>
        <dbReference type="ARBA" id="ARBA00022676"/>
    </source>
</evidence>
<dbReference type="InterPro" id="IPR035994">
    <property type="entry name" value="Nucleoside_phosphorylase_sf"/>
</dbReference>
<dbReference type="NCBIfam" id="TIGR01697">
    <property type="entry name" value="PNPH-PUNA-XAPA"/>
    <property type="match status" value="1"/>
</dbReference>
<comment type="function">
    <text evidence="1">The purine nucleoside phosphorylases catalyze the phosphorolytic breakdown of the N-glycosidic bond in the beta-(deoxy)ribonucleoside molecules, with the formation of the corresponding free purine bases and pentose-1-phosphate. Cleaves guanosine, inosine, 2'-deoxyguanosine and 2'-deoxyinosine.</text>
</comment>
<evidence type="ECO:0000256" key="1">
    <source>
        <dbReference type="ARBA" id="ARBA00002678"/>
    </source>
</evidence>
<dbReference type="NCBIfam" id="TIGR01700">
    <property type="entry name" value="PNPH"/>
    <property type="match status" value="1"/>
</dbReference>
<keyword evidence="11" id="KW-1185">Reference proteome</keyword>
<evidence type="ECO:0000256" key="3">
    <source>
        <dbReference type="ARBA" id="ARBA00006751"/>
    </source>
</evidence>
<comment type="subunit">
    <text evidence="4">Homotrimer.</text>
</comment>
<evidence type="ECO:0000313" key="11">
    <source>
        <dbReference type="Proteomes" id="UP001524435"/>
    </source>
</evidence>
<feature type="domain" description="Nucleoside phosphorylase" evidence="9">
    <location>
        <begin position="22"/>
        <end position="267"/>
    </location>
</feature>
<evidence type="ECO:0000256" key="2">
    <source>
        <dbReference type="ARBA" id="ARBA00005058"/>
    </source>
</evidence>
<dbReference type="Proteomes" id="UP001524435">
    <property type="component" value="Unassembled WGS sequence"/>
</dbReference>
<name>A0ABT1SLS0_9FIRM</name>
<dbReference type="EC" id="2.4.2.1" evidence="8"/>
<dbReference type="SUPFAM" id="SSF53167">
    <property type="entry name" value="Purine and uridine phosphorylases"/>
    <property type="match status" value="1"/>
</dbReference>
<dbReference type="InterPro" id="IPR011270">
    <property type="entry name" value="Pur_Nuc_Pase_Ino/Guo-sp"/>
</dbReference>
<evidence type="ECO:0000256" key="7">
    <source>
        <dbReference type="ARBA" id="ARBA00048556"/>
    </source>
</evidence>
<dbReference type="InterPro" id="IPR018099">
    <property type="entry name" value="Purine_phosphorylase-2_CS"/>
</dbReference>
<keyword evidence="5 8" id="KW-0328">Glycosyltransferase</keyword>
<comment type="pathway">
    <text evidence="2 8">Purine metabolism; purine nucleoside salvage.</text>
</comment>
<comment type="caution">
    <text evidence="10">The sequence shown here is derived from an EMBL/GenBank/DDBJ whole genome shotgun (WGS) entry which is preliminary data.</text>
</comment>
<evidence type="ECO:0000256" key="8">
    <source>
        <dbReference type="PIRNR" id="PIRNR000477"/>
    </source>
</evidence>
<dbReference type="PANTHER" id="PTHR11904:SF9">
    <property type="entry name" value="PURINE NUCLEOSIDE PHOSPHORYLASE-RELATED"/>
    <property type="match status" value="1"/>
</dbReference>
<dbReference type="PANTHER" id="PTHR11904">
    <property type="entry name" value="METHYLTHIOADENOSINE/PURINE NUCLEOSIDE PHOSPHORYLASE"/>
    <property type="match status" value="1"/>
</dbReference>
<organism evidence="10 11">
    <name type="scientific">Massilicoli timonensis</name>
    <dbReference type="NCBI Taxonomy" id="2015901"/>
    <lineage>
        <taxon>Bacteria</taxon>
        <taxon>Bacillati</taxon>
        <taxon>Bacillota</taxon>
        <taxon>Erysipelotrichia</taxon>
        <taxon>Erysipelotrichales</taxon>
        <taxon>Erysipelotrichaceae</taxon>
        <taxon>Massilicoli</taxon>
    </lineage>
</organism>
<accession>A0ABT1SLS0</accession>
<dbReference type="GO" id="GO:0004731">
    <property type="term" value="F:purine-nucleoside phosphorylase activity"/>
    <property type="evidence" value="ECO:0007669"/>
    <property type="project" value="UniProtKB-EC"/>
</dbReference>
<dbReference type="PIRSF" id="PIRSF000477">
    <property type="entry name" value="PurNPase"/>
    <property type="match status" value="1"/>
</dbReference>
<protein>
    <recommendedName>
        <fullName evidence="8">Purine nucleoside phosphorylase</fullName>
        <ecNumber evidence="8">2.4.2.1</ecNumber>
    </recommendedName>
    <alternativeName>
        <fullName evidence="8">Inosine-guanosine phosphorylase</fullName>
    </alternativeName>
</protein>
<dbReference type="Gene3D" id="3.40.50.1580">
    <property type="entry name" value="Nucleoside phosphorylase domain"/>
    <property type="match status" value="1"/>
</dbReference>
<dbReference type="CDD" id="cd09009">
    <property type="entry name" value="PNP-EcPNPII_like"/>
    <property type="match status" value="1"/>
</dbReference>
<evidence type="ECO:0000256" key="6">
    <source>
        <dbReference type="ARBA" id="ARBA00022679"/>
    </source>
</evidence>
<dbReference type="EMBL" id="JANGCH010000010">
    <property type="protein sequence ID" value="MCQ5122169.1"/>
    <property type="molecule type" value="Genomic_DNA"/>
</dbReference>
<evidence type="ECO:0000313" key="10">
    <source>
        <dbReference type="EMBL" id="MCQ5122169.1"/>
    </source>
</evidence>
<reference evidence="10 11" key="1">
    <citation type="submission" date="2022-06" db="EMBL/GenBank/DDBJ databases">
        <title>Isolation of gut microbiota from human fecal samples.</title>
        <authorList>
            <person name="Pamer E.G."/>
            <person name="Barat B."/>
            <person name="Waligurski E."/>
            <person name="Medina S."/>
            <person name="Paddock L."/>
            <person name="Mostad J."/>
        </authorList>
    </citation>
    <scope>NUCLEOTIDE SEQUENCE [LARGE SCALE GENOMIC DNA]</scope>
    <source>
        <strain evidence="10 11">DFI.6.1</strain>
    </source>
</reference>
<comment type="similarity">
    <text evidence="3 8">Belongs to the PNP/MTAP phosphorylase family.</text>
</comment>
<proteinExistence type="inferred from homology"/>
<keyword evidence="6 8" id="KW-0808">Transferase</keyword>
<evidence type="ECO:0000256" key="4">
    <source>
        <dbReference type="ARBA" id="ARBA00011233"/>
    </source>
</evidence>
<dbReference type="RefSeq" id="WP_178200338.1">
    <property type="nucleotide sequence ID" value="NZ_CANTYB010000033.1"/>
</dbReference>
<dbReference type="Pfam" id="PF01048">
    <property type="entry name" value="PNP_UDP_1"/>
    <property type="match status" value="1"/>
</dbReference>
<gene>
    <name evidence="10" type="ORF">NE663_07850</name>
</gene>
<dbReference type="PROSITE" id="PS01240">
    <property type="entry name" value="PNP_MTAP_2"/>
    <property type="match status" value="1"/>
</dbReference>
<dbReference type="InterPro" id="IPR011268">
    <property type="entry name" value="Purine_phosphorylase"/>
</dbReference>
<comment type="catalytic activity">
    <reaction evidence="7">
        <text>a purine 2'-deoxy-D-ribonucleoside + phosphate = a purine nucleobase + 2-deoxy-alpha-D-ribose 1-phosphate</text>
        <dbReference type="Rhea" id="RHEA:36431"/>
        <dbReference type="ChEBI" id="CHEBI:26386"/>
        <dbReference type="ChEBI" id="CHEBI:43474"/>
        <dbReference type="ChEBI" id="CHEBI:57259"/>
        <dbReference type="ChEBI" id="CHEBI:142361"/>
        <dbReference type="EC" id="2.4.2.1"/>
    </reaction>
</comment>
<dbReference type="NCBIfam" id="NF006054">
    <property type="entry name" value="PRK08202.1"/>
    <property type="match status" value="1"/>
</dbReference>
<sequence length="271" mass="29680">MYRKIDEAVNTIKSKVRKPIDLAIICGSGLGALADQIEDAIVLDYEQIPHFPVSTIPGHAGKLVIGTLEGKTVLAMKGRFHYYEGHPMEIVTLPVRVFARLGIKYLIVTNACGGIRDDLMPGQITLIEDHIGFMAPSPLRGPNLDEFGPRFKDMSEVYSQSLRTLAKACAKELQIALKEGIYCFFKGPMFETPAEIRALKTIGADMVGMSTVPEAIVARHCDMKVLGISLITNKAAGLSKGELNHQEVMEAADRAETELIALVRAFVNKLQ</sequence>
<evidence type="ECO:0000259" key="9">
    <source>
        <dbReference type="Pfam" id="PF01048"/>
    </source>
</evidence>